<dbReference type="PANTHER" id="PTHR23321:SF26">
    <property type="entry name" value="SMALL RIBOSOMAL SUBUNIT PROTEIN US15M"/>
    <property type="match status" value="1"/>
</dbReference>
<dbReference type="AlphaFoldDB" id="A0A0F7SFA2"/>
<dbReference type="GO" id="GO:1990904">
    <property type="term" value="C:ribonucleoprotein complex"/>
    <property type="evidence" value="ECO:0007669"/>
    <property type="project" value="UniProtKB-KW"/>
</dbReference>
<evidence type="ECO:0000313" key="5">
    <source>
        <dbReference type="EMBL" id="CDZ96173.1"/>
    </source>
</evidence>
<dbReference type="PANTHER" id="PTHR23321">
    <property type="entry name" value="RIBOSOMAL PROTEIN S15, BACTERIAL AND ORGANELLAR"/>
    <property type="match status" value="1"/>
</dbReference>
<accession>A0A0F7SFA2</accession>
<protein>
    <submittedName>
        <fullName evidence="5">Mitochondrial/choloroplast ribosomal protein S15</fullName>
    </submittedName>
</protein>
<dbReference type="Gene3D" id="1.10.287.10">
    <property type="entry name" value="S15/NS1, RNA-binding"/>
    <property type="match status" value="1"/>
</dbReference>
<dbReference type="InterPro" id="IPR009068">
    <property type="entry name" value="uS15_NS1_RNA-bd_sf"/>
</dbReference>
<organism evidence="5">
    <name type="scientific">Phaffia rhodozyma</name>
    <name type="common">Yeast</name>
    <name type="synonym">Xanthophyllomyces dendrorhous</name>
    <dbReference type="NCBI Taxonomy" id="264483"/>
    <lineage>
        <taxon>Eukaryota</taxon>
        <taxon>Fungi</taxon>
        <taxon>Dikarya</taxon>
        <taxon>Basidiomycota</taxon>
        <taxon>Agaricomycotina</taxon>
        <taxon>Tremellomycetes</taxon>
        <taxon>Cystofilobasidiales</taxon>
        <taxon>Mrakiaceae</taxon>
        <taxon>Phaffia</taxon>
    </lineage>
</organism>
<proteinExistence type="inferred from homology"/>
<dbReference type="HAMAP" id="MF_01343_B">
    <property type="entry name" value="Ribosomal_uS15_B"/>
    <property type="match status" value="1"/>
</dbReference>
<keyword evidence="2 5" id="KW-0689">Ribosomal protein</keyword>
<dbReference type="EMBL" id="LN483116">
    <property type="protein sequence ID" value="CDZ96173.1"/>
    <property type="molecule type" value="Genomic_DNA"/>
</dbReference>
<reference evidence="5" key="1">
    <citation type="submission" date="2014-08" db="EMBL/GenBank/DDBJ databases">
        <authorList>
            <person name="Sharma Rahul"/>
            <person name="Thines Marco"/>
        </authorList>
    </citation>
    <scope>NUCLEOTIDE SEQUENCE</scope>
</reference>
<dbReference type="InterPro" id="IPR005290">
    <property type="entry name" value="Ribosomal_uS15_bac-type"/>
</dbReference>
<dbReference type="GO" id="GO:0003735">
    <property type="term" value="F:structural constituent of ribosome"/>
    <property type="evidence" value="ECO:0007669"/>
    <property type="project" value="InterPro"/>
</dbReference>
<dbReference type="SUPFAM" id="SSF47060">
    <property type="entry name" value="S15/NS1 RNA-binding domain"/>
    <property type="match status" value="1"/>
</dbReference>
<comment type="similarity">
    <text evidence="1">Belongs to the universal ribosomal protein uS15 family.</text>
</comment>
<dbReference type="Pfam" id="PF00312">
    <property type="entry name" value="Ribosomal_S15"/>
    <property type="match status" value="1"/>
</dbReference>
<evidence type="ECO:0000256" key="4">
    <source>
        <dbReference type="SAM" id="MobiDB-lite"/>
    </source>
</evidence>
<feature type="compositionally biased region" description="Basic and acidic residues" evidence="4">
    <location>
        <begin position="387"/>
        <end position="397"/>
    </location>
</feature>
<evidence type="ECO:0000256" key="3">
    <source>
        <dbReference type="ARBA" id="ARBA00023274"/>
    </source>
</evidence>
<sequence>MSLGRTAPVASSSGIVRSFHLSAPTFESKFKRKIRENRKRLEASKERVKRDWLNSQPDPFLGVPLVYKDGVAEHEKQWRQTKIASAILDPQALWMTGLNKPKNVFTSLSSSPAPTVTIPNEEDVDIIESEQPPSDATADVTTGATIYTPSNPIESFRLPVYMAHHLSNEEKEFLFSTLPYFTTDVKSLTTSPTDTLTAEEQARQNVQARESMKAEEQSLEAMGRILSLRNASAKVILKENMKRVIKAFEAPEYQSFQQNAPRSRKGTDTGSPEVQAAIYTLRIRALRAHLMVHHQDTANTTKLRHMAHKRKRVLEYLKTLDRVRYDKCLMELGIDKRAVEGQLVIHKFWRQIPQTQNKAQKDVKYIGQVGKRGSISQRKRRGMQGKRMWEKNPEAHY</sequence>
<keyword evidence="3" id="KW-0687">Ribonucleoprotein</keyword>
<evidence type="ECO:0000256" key="2">
    <source>
        <dbReference type="ARBA" id="ARBA00022980"/>
    </source>
</evidence>
<dbReference type="SMART" id="SM01387">
    <property type="entry name" value="Ribosomal_S15"/>
    <property type="match status" value="1"/>
</dbReference>
<evidence type="ECO:0000256" key="1">
    <source>
        <dbReference type="ARBA" id="ARBA00008434"/>
    </source>
</evidence>
<name>A0A0F7SFA2_PHARH</name>
<dbReference type="GO" id="GO:0005840">
    <property type="term" value="C:ribosome"/>
    <property type="evidence" value="ECO:0007669"/>
    <property type="project" value="UniProtKB-KW"/>
</dbReference>
<dbReference type="InterPro" id="IPR000589">
    <property type="entry name" value="Ribosomal_uS15"/>
</dbReference>
<dbReference type="CDD" id="cd00353">
    <property type="entry name" value="Ribosomal_S15p_S13e"/>
    <property type="match status" value="1"/>
</dbReference>
<dbReference type="GO" id="GO:0006412">
    <property type="term" value="P:translation"/>
    <property type="evidence" value="ECO:0007669"/>
    <property type="project" value="InterPro"/>
</dbReference>
<dbReference type="GO" id="GO:0005737">
    <property type="term" value="C:cytoplasm"/>
    <property type="evidence" value="ECO:0007669"/>
    <property type="project" value="UniProtKB-ARBA"/>
</dbReference>
<feature type="region of interest" description="Disordered" evidence="4">
    <location>
        <begin position="371"/>
        <end position="397"/>
    </location>
</feature>
<dbReference type="PROSITE" id="PS00362">
    <property type="entry name" value="RIBOSOMAL_S15"/>
    <property type="match status" value="1"/>
</dbReference>